<dbReference type="SMART" id="SM00506">
    <property type="entry name" value="A1pp"/>
    <property type="match status" value="1"/>
</dbReference>
<feature type="domain" description="Macro" evidence="2">
    <location>
        <begin position="188"/>
        <end position="400"/>
    </location>
</feature>
<evidence type="ECO:0000313" key="4">
    <source>
        <dbReference type="Proteomes" id="UP000621386"/>
    </source>
</evidence>
<comment type="caution">
    <text evidence="3">The sequence shown here is derived from an EMBL/GenBank/DDBJ whole genome shotgun (WGS) entry which is preliminary data.</text>
</comment>
<dbReference type="InterPro" id="IPR002589">
    <property type="entry name" value="Macro_dom"/>
</dbReference>
<feature type="region of interest" description="Disordered" evidence="1">
    <location>
        <begin position="141"/>
        <end position="194"/>
    </location>
</feature>
<dbReference type="EMBL" id="JAERRH010000001">
    <property type="protein sequence ID" value="MBL1103422.1"/>
    <property type="molecule type" value="Genomic_DNA"/>
</dbReference>
<dbReference type="InterPro" id="IPR043472">
    <property type="entry name" value="Macro_dom-like"/>
</dbReference>
<keyword evidence="4" id="KW-1185">Reference proteome</keyword>
<proteinExistence type="predicted"/>
<evidence type="ECO:0000313" key="3">
    <source>
        <dbReference type="EMBL" id="MBL1103422.1"/>
    </source>
</evidence>
<dbReference type="PROSITE" id="PS51154">
    <property type="entry name" value="MACRO"/>
    <property type="match status" value="1"/>
</dbReference>
<evidence type="ECO:0000256" key="1">
    <source>
        <dbReference type="SAM" id="MobiDB-lite"/>
    </source>
</evidence>
<accession>A0ABS1NTJ7</accession>
<protein>
    <submittedName>
        <fullName evidence="3">Macro domain-containing protein</fullName>
    </submittedName>
</protein>
<dbReference type="SUPFAM" id="SSF52949">
    <property type="entry name" value="Macro domain-like"/>
    <property type="match status" value="1"/>
</dbReference>
<organism evidence="3 4">
    <name type="scientific">Streptomyces musisoli</name>
    <dbReference type="NCBI Taxonomy" id="2802280"/>
    <lineage>
        <taxon>Bacteria</taxon>
        <taxon>Bacillati</taxon>
        <taxon>Actinomycetota</taxon>
        <taxon>Actinomycetes</taxon>
        <taxon>Kitasatosporales</taxon>
        <taxon>Streptomycetaceae</taxon>
        <taxon>Streptomyces</taxon>
    </lineage>
</organism>
<reference evidence="3 4" key="1">
    <citation type="submission" date="2021-01" db="EMBL/GenBank/DDBJ databases">
        <title>WGS of actinomycetes isolated from Thailand.</title>
        <authorList>
            <person name="Thawai C."/>
        </authorList>
    </citation>
    <scope>NUCLEOTIDE SEQUENCE [LARGE SCALE GENOMIC DNA]</scope>
    <source>
        <strain evidence="3 4">CH5-8</strain>
    </source>
</reference>
<dbReference type="Proteomes" id="UP000621386">
    <property type="component" value="Unassembled WGS sequence"/>
</dbReference>
<dbReference type="Pfam" id="PF01661">
    <property type="entry name" value="Macro"/>
    <property type="match status" value="1"/>
</dbReference>
<evidence type="ECO:0000259" key="2">
    <source>
        <dbReference type="PROSITE" id="PS51154"/>
    </source>
</evidence>
<dbReference type="Gene3D" id="3.40.220.10">
    <property type="entry name" value="Leucine Aminopeptidase, subunit E, domain 1"/>
    <property type="match status" value="1"/>
</dbReference>
<feature type="compositionally biased region" description="Basic and acidic residues" evidence="1">
    <location>
        <begin position="143"/>
        <end position="156"/>
    </location>
</feature>
<sequence>MRIMHPLPSHESLVAELRELRRRGLPGLRHCTTVALCQAAVAAGLCTGPEDEQTGIEELLGAAVRRLAGGRPVRDDDSCDPLARAAAHSFGIFAARRGVPGTDRRKAAAAVYGVTTERFRKSQEHDVVAELAAAVLTVAREASTGERAGRTPEVVREPATAAPAASPAHAARLAAAPPSRRRPHPGVLPATAGPVAPAGRITVRVCPIEEVRDVDVLVSSENTYLEMSKTFRPTVSGALRRAAALRDAAGEIVDDVLSRELGVWLRTQGRTGMPVRPGTVVATSSGALAAQGVRRIHHAAIATPVGDGDRYHVSPAVLGEVVRKSFELARHESEFLSLPMSSICFPLLGSGRGGLPVETVARRLLGALREELRRDPSWSVLLVTPEESHARLLTAASSAP</sequence>
<feature type="compositionally biased region" description="Low complexity" evidence="1">
    <location>
        <begin position="158"/>
        <end position="178"/>
    </location>
</feature>
<name>A0ABS1NTJ7_9ACTN</name>
<gene>
    <name evidence="3" type="ORF">JK361_02180</name>
</gene>